<feature type="compositionally biased region" description="Low complexity" evidence="9">
    <location>
        <begin position="258"/>
        <end position="272"/>
    </location>
</feature>
<dbReference type="Gene3D" id="1.10.287.70">
    <property type="match status" value="2"/>
</dbReference>
<dbReference type="RefSeq" id="XP_049310161.1">
    <property type="nucleotide sequence ID" value="XM_049454204.1"/>
</dbReference>
<feature type="transmembrane region" description="Helical" evidence="10">
    <location>
        <begin position="340"/>
        <end position="366"/>
    </location>
</feature>
<evidence type="ECO:0000256" key="7">
    <source>
        <dbReference type="ARBA" id="ARBA00023303"/>
    </source>
</evidence>
<evidence type="ECO:0000313" key="13">
    <source>
        <dbReference type="RefSeq" id="XP_049310161.1"/>
    </source>
</evidence>
<evidence type="ECO:0000256" key="3">
    <source>
        <dbReference type="ARBA" id="ARBA00022692"/>
    </source>
</evidence>
<dbReference type="InterPro" id="IPR003280">
    <property type="entry name" value="2pore_dom_K_chnl"/>
</dbReference>
<keyword evidence="5 8" id="KW-0406">Ion transport</keyword>
<dbReference type="PANTHER" id="PTHR11003">
    <property type="entry name" value="POTASSIUM CHANNEL, SUBFAMILY K"/>
    <property type="match status" value="1"/>
</dbReference>
<feature type="region of interest" description="Disordered" evidence="9">
    <location>
        <begin position="377"/>
        <end position="420"/>
    </location>
</feature>
<sequence>MNIEQQKFPPPPTNLLSDSGYTNGYATPSGSSITTTSADTSASSPASQTTTYVNIPIIPHGQLPASTSSTSTASPPLPPPPPSTISMMAGGGSTPNSGGTSTFKTPLLPMPTLEDIEGGLLAVTTANAPTPMPVGILKYPNAAAAAAAASVATTPLTLPPSTLSMCGSGMGPGPPPTLMQAPALTLPASTVSSGYLSGVTSSYQSASHAQQQQQQHQLPPATLSLNSDMLQHQTTPITVLSLQHSTQQALPPPPPPSVGLLNSSSGVALGLNASSNANMGRNSHQSNTTVGMGSSGAATTSSNVDSKRSAKCCGCFSSSHSSSTTKSQHKKHRKQKAQTIWSALLTNLGICALLLAYTLLGSFIFLTIESEDSTFLHHHNHHHHPSHHAVLQRQRQQQQQQQQRTLASTKRGGGNMENIYHTSPEQMHLDNATALSSQNAYAPHTDTAAASLSGTTAYSSTSNVASAAANAMLEGIVPLSDEHGDTGVVDFSYGDELLGGDGVTSAQLALSADTQEVRQRTIENIWDITVSLNILYKENWTKLAALEIAKFQDQLIKRLNEDALLQLSHEMDGGIAAGGGNGAAIAGNSPATEAVLLHTHGGQYGHGHGPHEWNFAKAFLYSLTVLTTIGYGNIAPRTTLGRLVTLVYAIFGIPLTLIYLSSTGGILAKVAREVFSKALCCCLCSNCGYCCYDEKRMAEKERRMKRKRQQEELRKQQAALQEPYYVHDSYATTEKQSNLPSGTQMLPPDIDSLSASESRGSMHGLSILAPILLCLSMMIIYILIGAVVLYRLEDWPILDGIYFCFMSLSTIGFGDMLPGLRRESTTTTWFCSIYIMSGMALTAMCFNVIHEEIVHRIKIVVEFKKASNALDTMGEEQGYYMPP</sequence>
<feature type="transmembrane region" description="Helical" evidence="10">
    <location>
        <begin position="829"/>
        <end position="849"/>
    </location>
</feature>
<evidence type="ECO:0000256" key="8">
    <source>
        <dbReference type="RuleBase" id="RU003857"/>
    </source>
</evidence>
<feature type="transmembrane region" description="Helical" evidence="10">
    <location>
        <begin position="767"/>
        <end position="790"/>
    </location>
</feature>
<dbReference type="GeneID" id="105232207"/>
<keyword evidence="4 10" id="KW-1133">Transmembrane helix</keyword>
<dbReference type="PRINTS" id="PR01333">
    <property type="entry name" value="2POREKCHANEL"/>
</dbReference>
<feature type="region of interest" description="Disordered" evidence="9">
    <location>
        <begin position="242"/>
        <end position="307"/>
    </location>
</feature>
<dbReference type="Pfam" id="PF07885">
    <property type="entry name" value="Ion_trans_2"/>
    <property type="match status" value="2"/>
</dbReference>
<comment type="subcellular location">
    <subcellularLocation>
        <location evidence="1">Membrane</location>
        <topology evidence="1">Multi-pass membrane protein</topology>
    </subcellularLocation>
</comment>
<gene>
    <name evidence="13 14" type="primary">LOC105232207</name>
</gene>
<dbReference type="Proteomes" id="UP001652620">
    <property type="component" value="Chromosome 4"/>
</dbReference>
<keyword evidence="2 8" id="KW-0813">Transport</keyword>
<feature type="compositionally biased region" description="Low complexity" evidence="9">
    <location>
        <begin position="63"/>
        <end position="74"/>
    </location>
</feature>
<evidence type="ECO:0000313" key="14">
    <source>
        <dbReference type="RefSeq" id="XP_049310162.1"/>
    </source>
</evidence>
<feature type="region of interest" description="Disordered" evidence="9">
    <location>
        <begin position="59"/>
        <end position="99"/>
    </location>
</feature>
<evidence type="ECO:0000256" key="2">
    <source>
        <dbReference type="ARBA" id="ARBA00022448"/>
    </source>
</evidence>
<comment type="similarity">
    <text evidence="8">Belongs to the two pore domain potassium channel (TC 1.A.1.8) family.</text>
</comment>
<feature type="compositionally biased region" description="Low complexity" evidence="9">
    <location>
        <begin position="392"/>
        <end position="404"/>
    </location>
</feature>
<keyword evidence="12" id="KW-1185">Reference proteome</keyword>
<organism evidence="12 13">
    <name type="scientific">Bactrocera dorsalis</name>
    <name type="common">Oriental fruit fly</name>
    <name type="synonym">Dacus dorsalis</name>
    <dbReference type="NCBI Taxonomy" id="27457"/>
    <lineage>
        <taxon>Eukaryota</taxon>
        <taxon>Metazoa</taxon>
        <taxon>Ecdysozoa</taxon>
        <taxon>Arthropoda</taxon>
        <taxon>Hexapoda</taxon>
        <taxon>Insecta</taxon>
        <taxon>Pterygota</taxon>
        <taxon>Neoptera</taxon>
        <taxon>Endopterygota</taxon>
        <taxon>Diptera</taxon>
        <taxon>Brachycera</taxon>
        <taxon>Muscomorpha</taxon>
        <taxon>Tephritoidea</taxon>
        <taxon>Tephritidae</taxon>
        <taxon>Bactrocera</taxon>
        <taxon>Bactrocera</taxon>
    </lineage>
</organism>
<accession>A0ABM3JLQ3</accession>
<feature type="transmembrane region" description="Helical" evidence="10">
    <location>
        <begin position="796"/>
        <end position="817"/>
    </location>
</feature>
<evidence type="ECO:0000256" key="4">
    <source>
        <dbReference type="ARBA" id="ARBA00022989"/>
    </source>
</evidence>
<feature type="domain" description="Potassium channel" evidence="11">
    <location>
        <begin position="778"/>
        <end position="852"/>
    </location>
</feature>
<dbReference type="PANTHER" id="PTHR11003:SF257">
    <property type="entry name" value="POTASSIUM CHANNEL DOMAIN-CONTAINING PROTEIN"/>
    <property type="match status" value="1"/>
</dbReference>
<reference evidence="13 14" key="1">
    <citation type="submission" date="2025-05" db="UniProtKB">
        <authorList>
            <consortium name="RefSeq"/>
        </authorList>
    </citation>
    <scope>IDENTIFICATION</scope>
    <source>
        <tissue evidence="13 14">Adult</tissue>
    </source>
</reference>
<keyword evidence="3 8" id="KW-0812">Transmembrane</keyword>
<evidence type="ECO:0000256" key="10">
    <source>
        <dbReference type="SAM" id="Phobius"/>
    </source>
</evidence>
<name>A0ABM3JLQ3_BACDO</name>
<proteinExistence type="inferred from homology"/>
<keyword evidence="6 10" id="KW-0472">Membrane</keyword>
<dbReference type="SUPFAM" id="SSF81324">
    <property type="entry name" value="Voltage-gated potassium channels"/>
    <property type="match status" value="2"/>
</dbReference>
<evidence type="ECO:0000256" key="5">
    <source>
        <dbReference type="ARBA" id="ARBA00023065"/>
    </source>
</evidence>
<feature type="region of interest" description="Disordered" evidence="9">
    <location>
        <begin position="1"/>
        <end position="47"/>
    </location>
</feature>
<keyword evidence="7 8" id="KW-0407">Ion channel</keyword>
<evidence type="ECO:0000256" key="6">
    <source>
        <dbReference type="ARBA" id="ARBA00023136"/>
    </source>
</evidence>
<evidence type="ECO:0000259" key="11">
    <source>
        <dbReference type="Pfam" id="PF07885"/>
    </source>
</evidence>
<feature type="transmembrane region" description="Helical" evidence="10">
    <location>
        <begin position="646"/>
        <end position="668"/>
    </location>
</feature>
<feature type="compositionally biased region" description="Basic residues" evidence="9">
    <location>
        <begin position="377"/>
        <end position="387"/>
    </location>
</feature>
<dbReference type="InterPro" id="IPR013099">
    <property type="entry name" value="K_chnl_dom"/>
</dbReference>
<dbReference type="RefSeq" id="XP_049310162.1">
    <property type="nucleotide sequence ID" value="XM_049454205.1"/>
</dbReference>
<feature type="compositionally biased region" description="Low complexity" evidence="9">
    <location>
        <begin position="29"/>
        <end position="47"/>
    </location>
</feature>
<feature type="domain" description="Potassium channel" evidence="11">
    <location>
        <begin position="607"/>
        <end position="667"/>
    </location>
</feature>
<evidence type="ECO:0000256" key="9">
    <source>
        <dbReference type="SAM" id="MobiDB-lite"/>
    </source>
</evidence>
<feature type="compositionally biased region" description="Polar residues" evidence="9">
    <location>
        <begin position="273"/>
        <end position="292"/>
    </location>
</feature>
<protein>
    <submittedName>
        <fullName evidence="13 14">Uncharacterized protein LOC105232207</fullName>
    </submittedName>
</protein>
<evidence type="ECO:0000313" key="12">
    <source>
        <dbReference type="Proteomes" id="UP001652620"/>
    </source>
</evidence>
<evidence type="ECO:0000256" key="1">
    <source>
        <dbReference type="ARBA" id="ARBA00004141"/>
    </source>
</evidence>
<feature type="compositionally biased region" description="Polar residues" evidence="9">
    <location>
        <begin position="14"/>
        <end position="28"/>
    </location>
</feature>